<dbReference type="PANTHER" id="PTHR10271:SF0">
    <property type="entry name" value="INTERFERON-INDUCED PROTEIN WITH TETRATRICOPEPTIDE REPEATS 5"/>
    <property type="match status" value="1"/>
</dbReference>
<dbReference type="OrthoDB" id="10043504at2759"/>
<sequence>MSLSEWWKDLPCPLHSSWGLDDVSELDLRQLKHKVDKDENGCMVVETAIYRAFLEFPCGRFYYQGRANTTEALRYLEVAKEYLSSHFGGNVDAEIGYGIIIHTFHMWIIVETSTESILRSLIAKKHNHPNHVSYMDITQAYFFSRLGPRWLNRALSLYESALQKFPDNCEWLLGKALMLGREARQTGFIKGWKHKYVQDTLKKENTVLQRILDLDCDFHLARAFYGQVLHNLREDGAEIEISRALNGDPRSPTIAMIAVRFYRRNKQFDKAEKILKCLLETYKTAEIHFQLGHLYSFQARLVDNSERPNLWKVALSHFNSGAELNACHYACYTRKAEMYALLGETDRAKRLFKDLFDHIYNNSPHLLKNEMLSIDTALEMRLPEHLQVFTTNEVIRYSHRYITLATKDDRTAINNDMDSVTDKVKNRLDMLRKISCNRVYEKDLRRLARLKLADCYRRLQSFKDAEQLYTTLLQENETASDKAEIIWGLGKCYHSQGYEYYDRAVIMAMKLERMDQTEISADELYVDVYLSRARSELTSLTDVRSDRIPPLSDVLEHLENAINMGSLEACYLLLSNVNDLHKHYFSLQLRFPEILAKIRAVCENGRLRTVHTHFRLKMDDGSKVVYDEQAKRNDILLRVNKLVKYDILFNNGAYCEEEIRSEYEQLEALRRTRLDFEYELLRRKEGENWNTSCKEKLIEVLRITREILDHIIHVYQNDDHSAKGKFLQYFMLCWCLRNPPVVPCLLYILTGRKQVWIKIPRKIN</sequence>
<reference evidence="4" key="1">
    <citation type="submission" date="2021-10" db="EMBL/GenBank/DDBJ databases">
        <title>Tropical sea cucumber genome reveals ecological adaptation and Cuvierian tubules defense mechanism.</title>
        <authorList>
            <person name="Chen T."/>
        </authorList>
    </citation>
    <scope>NUCLEOTIDE SEQUENCE</scope>
    <source>
        <strain evidence="4">Nanhai2018</strain>
        <tissue evidence="4">Muscle</tissue>
    </source>
</reference>
<evidence type="ECO:0000256" key="1">
    <source>
        <dbReference type="ARBA" id="ARBA00022737"/>
    </source>
</evidence>
<evidence type="ECO:0000256" key="3">
    <source>
        <dbReference type="ARBA" id="ARBA00038336"/>
    </source>
</evidence>
<dbReference type="SUPFAM" id="SSF48452">
    <property type="entry name" value="TPR-like"/>
    <property type="match status" value="1"/>
</dbReference>
<keyword evidence="1" id="KW-0677">Repeat</keyword>
<name>A0A9Q0Y988_HOLLE</name>
<dbReference type="AlphaFoldDB" id="A0A9Q0Y988"/>
<dbReference type="PANTHER" id="PTHR10271">
    <property type="entry name" value="INTERFERON-INDUCED PROTEIN WITH TETRATRICOPEPTIDE REPEATS"/>
    <property type="match status" value="1"/>
</dbReference>
<accession>A0A9Q0Y988</accession>
<comment type="caution">
    <text evidence="4">The sequence shown here is derived from an EMBL/GenBank/DDBJ whole genome shotgun (WGS) entry which is preliminary data.</text>
</comment>
<comment type="similarity">
    <text evidence="3">Belongs to the IFIT family.</text>
</comment>
<evidence type="ECO:0000313" key="5">
    <source>
        <dbReference type="Proteomes" id="UP001152320"/>
    </source>
</evidence>
<evidence type="ECO:0000313" key="4">
    <source>
        <dbReference type="EMBL" id="KAJ8018248.1"/>
    </source>
</evidence>
<dbReference type="Proteomes" id="UP001152320">
    <property type="component" value="Unassembled WGS sequence"/>
</dbReference>
<keyword evidence="2" id="KW-0802">TPR repeat</keyword>
<proteinExistence type="inferred from homology"/>
<dbReference type="Gene3D" id="1.25.40.10">
    <property type="entry name" value="Tetratricopeptide repeat domain"/>
    <property type="match status" value="2"/>
</dbReference>
<evidence type="ECO:0000256" key="2">
    <source>
        <dbReference type="ARBA" id="ARBA00022803"/>
    </source>
</evidence>
<dbReference type="GO" id="GO:0005829">
    <property type="term" value="C:cytosol"/>
    <property type="evidence" value="ECO:0007669"/>
    <property type="project" value="TreeGrafter"/>
</dbReference>
<dbReference type="InterPro" id="IPR011990">
    <property type="entry name" value="TPR-like_helical_dom_sf"/>
</dbReference>
<organism evidence="4 5">
    <name type="scientific">Holothuria leucospilota</name>
    <name type="common">Black long sea cucumber</name>
    <name type="synonym">Mertensiothuria leucospilota</name>
    <dbReference type="NCBI Taxonomy" id="206669"/>
    <lineage>
        <taxon>Eukaryota</taxon>
        <taxon>Metazoa</taxon>
        <taxon>Echinodermata</taxon>
        <taxon>Eleutherozoa</taxon>
        <taxon>Echinozoa</taxon>
        <taxon>Holothuroidea</taxon>
        <taxon>Aspidochirotacea</taxon>
        <taxon>Aspidochirotida</taxon>
        <taxon>Holothuriidae</taxon>
        <taxon>Holothuria</taxon>
    </lineage>
</organism>
<keyword evidence="5" id="KW-1185">Reference proteome</keyword>
<dbReference type="EMBL" id="JAIZAY010000505">
    <property type="protein sequence ID" value="KAJ8018248.1"/>
    <property type="molecule type" value="Genomic_DNA"/>
</dbReference>
<gene>
    <name evidence="4" type="ORF">HOLleu_43863</name>
</gene>
<dbReference type="GO" id="GO:0051607">
    <property type="term" value="P:defense response to virus"/>
    <property type="evidence" value="ECO:0007669"/>
    <property type="project" value="TreeGrafter"/>
</dbReference>
<protein>
    <submittedName>
        <fullName evidence="4">Interferon-induced protein with tetratricopeptide repeats 5</fullName>
    </submittedName>
</protein>